<gene>
    <name evidence="2" type="ORF">K491DRAFT_714231</name>
</gene>
<keyword evidence="3" id="KW-1185">Reference proteome</keyword>
<dbReference type="AlphaFoldDB" id="A0A6A6TFK1"/>
<reference evidence="2" key="1">
    <citation type="journal article" date="2020" name="Stud. Mycol.">
        <title>101 Dothideomycetes genomes: a test case for predicting lifestyles and emergence of pathogens.</title>
        <authorList>
            <person name="Haridas S."/>
            <person name="Albert R."/>
            <person name="Binder M."/>
            <person name="Bloem J."/>
            <person name="Labutti K."/>
            <person name="Salamov A."/>
            <person name="Andreopoulos B."/>
            <person name="Baker S."/>
            <person name="Barry K."/>
            <person name="Bills G."/>
            <person name="Bluhm B."/>
            <person name="Cannon C."/>
            <person name="Castanera R."/>
            <person name="Culley D."/>
            <person name="Daum C."/>
            <person name="Ezra D."/>
            <person name="Gonzalez J."/>
            <person name="Henrissat B."/>
            <person name="Kuo A."/>
            <person name="Liang C."/>
            <person name="Lipzen A."/>
            <person name="Lutzoni F."/>
            <person name="Magnuson J."/>
            <person name="Mondo S."/>
            <person name="Nolan M."/>
            <person name="Ohm R."/>
            <person name="Pangilinan J."/>
            <person name="Park H.-J."/>
            <person name="Ramirez L."/>
            <person name="Alfaro M."/>
            <person name="Sun H."/>
            <person name="Tritt A."/>
            <person name="Yoshinaga Y."/>
            <person name="Zwiers L.-H."/>
            <person name="Turgeon B."/>
            <person name="Goodwin S."/>
            <person name="Spatafora J."/>
            <person name="Crous P."/>
            <person name="Grigoriev I."/>
        </authorList>
    </citation>
    <scope>NUCLEOTIDE SEQUENCE</scope>
    <source>
        <strain evidence="2">CBS 122681</strain>
    </source>
</reference>
<sequence length="116" mass="12612">MWANTLSLIALTLYLALAIAEFDAQALSQVESQVDVVEKDVAIIGGGAAGTYAAVRLSQDLNTTIELIEQQARLGVHVETYTVPETNTTLEHGVQFYVRDGLAVNFVERFGLDITQ</sequence>
<accession>A0A6A6TFK1</accession>
<evidence type="ECO:0000313" key="3">
    <source>
        <dbReference type="Proteomes" id="UP000799324"/>
    </source>
</evidence>
<dbReference type="Gene3D" id="3.50.50.60">
    <property type="entry name" value="FAD/NAD(P)-binding domain"/>
    <property type="match status" value="1"/>
</dbReference>
<dbReference type="Pfam" id="PF13450">
    <property type="entry name" value="NAD_binding_8"/>
    <property type="match status" value="1"/>
</dbReference>
<feature type="signal peptide" evidence="1">
    <location>
        <begin position="1"/>
        <end position="20"/>
    </location>
</feature>
<organism evidence="2 3">
    <name type="scientific">Lophiostoma macrostomum CBS 122681</name>
    <dbReference type="NCBI Taxonomy" id="1314788"/>
    <lineage>
        <taxon>Eukaryota</taxon>
        <taxon>Fungi</taxon>
        <taxon>Dikarya</taxon>
        <taxon>Ascomycota</taxon>
        <taxon>Pezizomycotina</taxon>
        <taxon>Dothideomycetes</taxon>
        <taxon>Pleosporomycetidae</taxon>
        <taxon>Pleosporales</taxon>
        <taxon>Lophiostomataceae</taxon>
        <taxon>Lophiostoma</taxon>
    </lineage>
</organism>
<keyword evidence="1" id="KW-0732">Signal</keyword>
<evidence type="ECO:0000313" key="2">
    <source>
        <dbReference type="EMBL" id="KAF2657768.1"/>
    </source>
</evidence>
<dbReference type="InterPro" id="IPR036188">
    <property type="entry name" value="FAD/NAD-bd_sf"/>
</dbReference>
<proteinExistence type="predicted"/>
<dbReference type="OrthoDB" id="68575at2759"/>
<evidence type="ECO:0000256" key="1">
    <source>
        <dbReference type="SAM" id="SignalP"/>
    </source>
</evidence>
<feature type="chain" id="PRO_5025338519" evidence="1">
    <location>
        <begin position="21"/>
        <end position="116"/>
    </location>
</feature>
<name>A0A6A6TFK1_9PLEO</name>
<dbReference type="EMBL" id="MU004322">
    <property type="protein sequence ID" value="KAF2657768.1"/>
    <property type="molecule type" value="Genomic_DNA"/>
</dbReference>
<protein>
    <submittedName>
        <fullName evidence="2">Uncharacterized protein</fullName>
    </submittedName>
</protein>
<dbReference type="SUPFAM" id="SSF51905">
    <property type="entry name" value="FAD/NAD(P)-binding domain"/>
    <property type="match status" value="1"/>
</dbReference>
<dbReference type="Proteomes" id="UP000799324">
    <property type="component" value="Unassembled WGS sequence"/>
</dbReference>